<keyword evidence="1" id="KW-0614">Plasmid</keyword>
<protein>
    <submittedName>
        <fullName evidence="1">Uncharacterized protein</fullName>
    </submittedName>
</protein>
<dbReference type="EMBL" id="CP064792">
    <property type="protein sequence ID" value="QSG16354.1"/>
    <property type="molecule type" value="Genomic_DNA"/>
</dbReference>
<dbReference type="AlphaFoldDB" id="A0A897NV91"/>
<geneLocation type="plasmid" evidence="1 2">
    <name>pHSR-Est01</name>
</geneLocation>
<organism evidence="1 2">
    <name type="scientific">Halapricum desulfuricans</name>
    <dbReference type="NCBI Taxonomy" id="2841257"/>
    <lineage>
        <taxon>Archaea</taxon>
        <taxon>Methanobacteriati</taxon>
        <taxon>Methanobacteriota</taxon>
        <taxon>Stenosarchaea group</taxon>
        <taxon>Halobacteria</taxon>
        <taxon>Halobacteriales</taxon>
        <taxon>Haloarculaceae</taxon>
        <taxon>Halapricum</taxon>
    </lineage>
</organism>
<keyword evidence="2" id="KW-1185">Reference proteome</keyword>
<proteinExistence type="predicted"/>
<name>A0A897NV91_9EURY</name>
<dbReference type="Proteomes" id="UP000663292">
    <property type="component" value="Plasmid pHSR-Est01"/>
</dbReference>
<evidence type="ECO:0000313" key="2">
    <source>
        <dbReference type="Proteomes" id="UP000663292"/>
    </source>
</evidence>
<evidence type="ECO:0000313" key="1">
    <source>
        <dbReference type="EMBL" id="QSG16354.1"/>
    </source>
</evidence>
<reference evidence="1 2" key="1">
    <citation type="submission" date="2020-11" db="EMBL/GenBank/DDBJ databases">
        <title>Carbohydrate-dependent, anaerobic sulfur respiration: A novel catabolism in halophilic archaea.</title>
        <authorList>
            <person name="Sorokin D.Y."/>
            <person name="Messina E."/>
            <person name="Smedile F."/>
            <person name="La Cono V."/>
            <person name="Hallsworth J.E."/>
            <person name="Yakimov M.M."/>
        </authorList>
    </citation>
    <scope>NUCLEOTIDE SEQUENCE [LARGE SCALE GENOMIC DNA]</scope>
    <source>
        <strain evidence="1 2">HSR-Est</strain>
        <plasmid evidence="1 2">pHSR-Est01</plasmid>
    </source>
</reference>
<accession>A0A897NV91</accession>
<dbReference type="RefSeq" id="WP_229123021.1">
    <property type="nucleotide sequence ID" value="NZ_CP064792.1"/>
</dbReference>
<gene>
    <name evidence="1" type="ORF">HSEST_3090</name>
</gene>
<sequence length="218" mass="24970">MTDLSSLKEKLTPKGQDLLEVTIDRKGKEWVAEHEDLILAQAKKVGHRVENTMRFTEEQGKLYQRIIDYLSPPDGTATSTAELEKELDWEREDIHGAVMDLIAFDELELVNTSQYARVRLRQPTPSEQLTLEDMTEYVWHAYIIEQKIGKTRARRLFTSKEAGEAHLKQIANVDELTAVPNVSHVWCASIGSKGYTPEYAVLRKDPIFRQADDPYPDV</sequence>
<dbReference type="GeneID" id="68859470"/>